<dbReference type="PANTHER" id="PTHR33295:SF7">
    <property type="entry name" value="ATPASE"/>
    <property type="match status" value="1"/>
</dbReference>
<dbReference type="AlphaFoldDB" id="A0A140DYB7"/>
<evidence type="ECO:0000313" key="3">
    <source>
        <dbReference type="EMBL" id="AMK55644.1"/>
    </source>
</evidence>
<sequence>MLRRKITSQLENWYKTSPQTALCIFGARQVGKTTVAQAFARQNFQKMVELNFLLEPGAARIFKTAESCTQLLERISLFKDTSIVPGNTLLLLEEIQECPAARTAVKGLVLDGTVRVIETGSLLGVRISEIKSHPVGYEEYLNMYPLDFEEFLWAAGVQEETLNHLKQAFDARVPVDAYIHHRLLDLWRYYLIVGGMPAVCQEFFTTRDLPEVVHLQRQIVESYRSDIAKYADKTQRPRILEVFESIPPQLASQNLRFYLSEIRKGARMAEFEQGLDWIIKAGIALPSYNVTEPQIPLELNEKRSLFRLFFLDTGLLCSCYPGIQLPILQNEPDANWGAVLENAAAQSLVSAGFQLFYFSSKKYGELDFVLQKGQSVVPVEMKSGSSFHPHPALNKVLQAANWTFAQPVVFCTGNVHEQDGILYLPWYMLMFLEPEPVPSFSFEALDLPL</sequence>
<dbReference type="PANTHER" id="PTHR33295">
    <property type="entry name" value="ATPASE"/>
    <property type="match status" value="1"/>
</dbReference>
<feature type="domain" description="DUF4143" evidence="2">
    <location>
        <begin position="225"/>
        <end position="384"/>
    </location>
</feature>
<dbReference type="SUPFAM" id="SSF52540">
    <property type="entry name" value="P-loop containing nucleoside triphosphate hydrolases"/>
    <property type="match status" value="1"/>
</dbReference>
<organism evidence="3 4">
    <name type="scientific">Faecalibaculum rodentium</name>
    <dbReference type="NCBI Taxonomy" id="1702221"/>
    <lineage>
        <taxon>Bacteria</taxon>
        <taxon>Bacillati</taxon>
        <taxon>Bacillota</taxon>
        <taxon>Erysipelotrichia</taxon>
        <taxon>Erysipelotrichales</taxon>
        <taxon>Erysipelotrichaceae</taxon>
        <taxon>Faecalibaculum</taxon>
    </lineage>
</organism>
<dbReference type="PATRIC" id="fig|1702221.3.peg.2441"/>
<dbReference type="InterPro" id="IPR027417">
    <property type="entry name" value="P-loop_NTPase"/>
</dbReference>
<protein>
    <recommendedName>
        <fullName evidence="5">ATPase</fullName>
    </recommendedName>
</protein>
<dbReference type="EMBL" id="CP011391">
    <property type="protein sequence ID" value="AMK55644.1"/>
    <property type="molecule type" value="Genomic_DNA"/>
</dbReference>
<dbReference type="Proteomes" id="UP000069771">
    <property type="component" value="Chromosome"/>
</dbReference>
<dbReference type="Pfam" id="PF13635">
    <property type="entry name" value="DUF4143"/>
    <property type="match status" value="1"/>
</dbReference>
<accession>A0A140DYB7</accession>
<dbReference type="InterPro" id="IPR041682">
    <property type="entry name" value="AAA_14"/>
</dbReference>
<reference evidence="3 4" key="1">
    <citation type="journal article" date="2016" name="Gut Pathog.">
        <title>Whole genome sequencing of "Faecalibaculum rodentium" ALO17, isolated from C57BL/6J laboratory mouse feces.</title>
        <authorList>
            <person name="Lim S."/>
            <person name="Chang D.H."/>
            <person name="Ahn S."/>
            <person name="Kim B.C."/>
        </authorList>
    </citation>
    <scope>NUCLEOTIDE SEQUENCE [LARGE SCALE GENOMIC DNA]</scope>
    <source>
        <strain evidence="3 4">Alo17</strain>
    </source>
</reference>
<dbReference type="KEGG" id="fro:AALO17_25100"/>
<evidence type="ECO:0000259" key="2">
    <source>
        <dbReference type="Pfam" id="PF13635"/>
    </source>
</evidence>
<dbReference type="InterPro" id="IPR025420">
    <property type="entry name" value="DUF4143"/>
</dbReference>
<dbReference type="RefSeq" id="WP_067559536.1">
    <property type="nucleotide sequence ID" value="NZ_CANRYF010000021.1"/>
</dbReference>
<name>A0A140DYB7_9FIRM</name>
<keyword evidence="4" id="KW-1185">Reference proteome</keyword>
<gene>
    <name evidence="3" type="ORF">AALO17_25100</name>
</gene>
<evidence type="ECO:0000259" key="1">
    <source>
        <dbReference type="Pfam" id="PF13173"/>
    </source>
</evidence>
<dbReference type="STRING" id="1702221.AALO17_25100"/>
<evidence type="ECO:0000313" key="4">
    <source>
        <dbReference type="Proteomes" id="UP000069771"/>
    </source>
</evidence>
<dbReference type="OrthoDB" id="9801806at2"/>
<dbReference type="GeneID" id="78479017"/>
<proteinExistence type="predicted"/>
<dbReference type="Gene3D" id="3.40.50.300">
    <property type="entry name" value="P-loop containing nucleotide triphosphate hydrolases"/>
    <property type="match status" value="1"/>
</dbReference>
<evidence type="ECO:0008006" key="5">
    <source>
        <dbReference type="Google" id="ProtNLM"/>
    </source>
</evidence>
<dbReference type="Pfam" id="PF13173">
    <property type="entry name" value="AAA_14"/>
    <property type="match status" value="1"/>
</dbReference>
<feature type="domain" description="AAA" evidence="1">
    <location>
        <begin position="20"/>
        <end position="152"/>
    </location>
</feature>